<dbReference type="Proteomes" id="UP000812966">
    <property type="component" value="Unassembled WGS sequence"/>
</dbReference>
<name>A0A8K0JL28_9TREE</name>
<feature type="compositionally biased region" description="Basic and acidic residues" evidence="1">
    <location>
        <begin position="363"/>
        <end position="383"/>
    </location>
</feature>
<feature type="region of interest" description="Disordered" evidence="1">
    <location>
        <begin position="1"/>
        <end position="41"/>
    </location>
</feature>
<dbReference type="AlphaFoldDB" id="A0A8K0JL28"/>
<evidence type="ECO:0000256" key="1">
    <source>
        <dbReference type="SAM" id="MobiDB-lite"/>
    </source>
</evidence>
<feature type="compositionally biased region" description="Polar residues" evidence="1">
    <location>
        <begin position="27"/>
        <end position="41"/>
    </location>
</feature>
<evidence type="ECO:0000313" key="3">
    <source>
        <dbReference type="Proteomes" id="UP000812966"/>
    </source>
</evidence>
<evidence type="ECO:0000313" key="2">
    <source>
        <dbReference type="EMBL" id="KAG7539624.1"/>
    </source>
</evidence>
<protein>
    <submittedName>
        <fullName evidence="2">Uncharacterized protein</fullName>
    </submittedName>
</protein>
<feature type="compositionally biased region" description="Polar residues" evidence="1">
    <location>
        <begin position="326"/>
        <end position="335"/>
    </location>
</feature>
<proteinExistence type="predicted"/>
<feature type="compositionally biased region" description="Basic and acidic residues" evidence="1">
    <location>
        <begin position="215"/>
        <end position="228"/>
    </location>
</feature>
<accession>A0A8K0JL28</accession>
<comment type="caution">
    <text evidence="2">The sequence shown here is derived from an EMBL/GenBank/DDBJ whole genome shotgun (WGS) entry which is preliminary data.</text>
</comment>
<feature type="region of interest" description="Disordered" evidence="1">
    <location>
        <begin position="122"/>
        <end position="151"/>
    </location>
</feature>
<reference evidence="2" key="1">
    <citation type="submission" date="2020-04" db="EMBL/GenBank/DDBJ databases">
        <title>Analysis of mating type loci in Filobasidium floriforme.</title>
        <authorList>
            <person name="Nowrousian M."/>
        </authorList>
    </citation>
    <scope>NUCLEOTIDE SEQUENCE</scope>
    <source>
        <strain evidence="2">CBS 6242</strain>
    </source>
</reference>
<feature type="compositionally biased region" description="Polar residues" evidence="1">
    <location>
        <begin position="142"/>
        <end position="151"/>
    </location>
</feature>
<feature type="compositionally biased region" description="Polar residues" evidence="1">
    <location>
        <begin position="270"/>
        <end position="291"/>
    </location>
</feature>
<gene>
    <name evidence="2" type="ORF">FFLO_03423</name>
</gene>
<organism evidence="2 3">
    <name type="scientific">Filobasidium floriforme</name>
    <dbReference type="NCBI Taxonomy" id="5210"/>
    <lineage>
        <taxon>Eukaryota</taxon>
        <taxon>Fungi</taxon>
        <taxon>Dikarya</taxon>
        <taxon>Basidiomycota</taxon>
        <taxon>Agaricomycotina</taxon>
        <taxon>Tremellomycetes</taxon>
        <taxon>Filobasidiales</taxon>
        <taxon>Filobasidiaceae</taxon>
        <taxon>Filobasidium</taxon>
    </lineage>
</organism>
<feature type="region of interest" description="Disordered" evidence="1">
    <location>
        <begin position="186"/>
        <end position="425"/>
    </location>
</feature>
<sequence length="425" mass="47065">MTDDPVRQPEGPLEHQATAKRQKVRSDSQLFPDQAQPTLSHHHQMQNLMNRSQSYQLQDSVGWSSEQQFLSNPSQMGHPNQNQNREYMFDLFPPNVQGAAFLTQPQAQPHLQPSMIPITQPPYAPSPRHHAPLSHPPDRSLPTLNFGQNRNYNYDSRPIQYHQLPRCHCGHQCPPVPIPVLQLDQQGYYGSPQHPQQRHQPIFYPQPTAPGVRHNPQDRHDGLARPESHPPPPAPVTRQNNPNDAVLRLPPPPVLNQEVRNGPDIRDHSNTQTRTDAKVQTQTDVQNQPLTQPALYNVGSEKEQNSGDGRQLRKKIGSNEKGQAVESVTQRSSSAAAALATGILDSSKVQTNAKKPRSGKTRRVSEGKNEKRSTGLPKQDKPGVDAMPSGATSLPGSALGTPARQDVDNTNELEKDPKNLAPGLA</sequence>
<keyword evidence="3" id="KW-1185">Reference proteome</keyword>
<dbReference type="EMBL" id="JABELV010000063">
    <property type="protein sequence ID" value="KAG7539624.1"/>
    <property type="molecule type" value="Genomic_DNA"/>
</dbReference>